<evidence type="ECO:0000313" key="2">
    <source>
        <dbReference type="EMBL" id="GAA2241175.1"/>
    </source>
</evidence>
<dbReference type="Gene3D" id="3.10.105.10">
    <property type="entry name" value="Dipeptide-binding Protein, Domain 3"/>
    <property type="match status" value="1"/>
</dbReference>
<dbReference type="InterPro" id="IPR039424">
    <property type="entry name" value="SBP_5"/>
</dbReference>
<dbReference type="Proteomes" id="UP001500305">
    <property type="component" value="Unassembled WGS sequence"/>
</dbReference>
<dbReference type="PANTHER" id="PTHR30290:SF65">
    <property type="entry name" value="MONOACYL PHOSPHATIDYLINOSITOL TETRAMANNOSIDE-BINDING PROTEIN LPQW-RELATED"/>
    <property type="match status" value="1"/>
</dbReference>
<evidence type="ECO:0000259" key="1">
    <source>
        <dbReference type="Pfam" id="PF00496"/>
    </source>
</evidence>
<dbReference type="PIRSF" id="PIRSF002741">
    <property type="entry name" value="MppA"/>
    <property type="match status" value="1"/>
</dbReference>
<dbReference type="Gene3D" id="3.40.190.10">
    <property type="entry name" value="Periplasmic binding protein-like II"/>
    <property type="match status" value="1"/>
</dbReference>
<gene>
    <name evidence="2" type="ORF">GCM10010430_23330</name>
</gene>
<feature type="domain" description="Solute-binding protein family 5" evidence="1">
    <location>
        <begin position="111"/>
        <end position="474"/>
    </location>
</feature>
<dbReference type="EMBL" id="BAAATR010000008">
    <property type="protein sequence ID" value="GAA2241175.1"/>
    <property type="molecule type" value="Genomic_DNA"/>
</dbReference>
<protein>
    <submittedName>
        <fullName evidence="2">ABC transporter family substrate-binding protein</fullName>
    </submittedName>
</protein>
<organism evidence="2 3">
    <name type="scientific">Kitasatospora cystarginea</name>
    <dbReference type="NCBI Taxonomy" id="58350"/>
    <lineage>
        <taxon>Bacteria</taxon>
        <taxon>Bacillati</taxon>
        <taxon>Actinomycetota</taxon>
        <taxon>Actinomycetes</taxon>
        <taxon>Kitasatosporales</taxon>
        <taxon>Streptomycetaceae</taxon>
        <taxon>Kitasatospora</taxon>
    </lineage>
</organism>
<dbReference type="PANTHER" id="PTHR30290">
    <property type="entry name" value="PERIPLASMIC BINDING COMPONENT OF ABC TRANSPORTER"/>
    <property type="match status" value="1"/>
</dbReference>
<comment type="caution">
    <text evidence="2">The sequence shown here is derived from an EMBL/GenBank/DDBJ whole genome shotgun (WGS) entry which is preliminary data.</text>
</comment>
<dbReference type="SUPFAM" id="SSF53850">
    <property type="entry name" value="Periplasmic binding protein-like II"/>
    <property type="match status" value="1"/>
</dbReference>
<keyword evidence="3" id="KW-1185">Reference proteome</keyword>
<dbReference type="RefSeq" id="WP_344636226.1">
    <property type="nucleotide sequence ID" value="NZ_BAAATR010000008.1"/>
</dbReference>
<dbReference type="Gene3D" id="3.90.76.10">
    <property type="entry name" value="Dipeptide-binding Protein, Domain 1"/>
    <property type="match status" value="1"/>
</dbReference>
<evidence type="ECO:0000313" key="3">
    <source>
        <dbReference type="Proteomes" id="UP001500305"/>
    </source>
</evidence>
<dbReference type="Pfam" id="PF00496">
    <property type="entry name" value="SBP_bac_5"/>
    <property type="match status" value="1"/>
</dbReference>
<sequence>MDASTTARGLGRAAVAAIALALTVTGCSSGGSGSTGDVAKTVAPVQDADDINAQPLDKIKDGGELRVALPQWITQWNPYQVDGRYGDAVDIMGYVEAKIFRTDAKGVFHPVPEYLASAELTSTSPQVVTYKINPKAKWSDGKPISYQDFKAVWQSTNGKAQGYNIADSSGYDQISGVERGADDQEVKVTFSTPYADWQNLFNPLVPASMLATADVFNTGSVEKVAVFGGPMKIGSIDKSAQTVTLVRNPDWWGTPAKLDKITYRAMDYPAMTQAYLNNEIDEAPASTSTAYNQLKDAKGTRISTGTPWDEVHISFGGNGALADQTVRQAIGRAIDRDALIKVVNQGMPIQFKKLDNHLYMLNQAGYRNNSGDWAAYSPDVAKQLLDKAGWKEGAAGAPRTKDGQSLELHFVVSDGSTQQQSDMVSAVQNMLQQVGIKMDIDKVSSKEYFAKYVDQGKFDLASWRNTDSFPLSQGVTNFRAPEGDNVFGNYSKLSTPEIDSLLKKAAATLDKAEADKLYNEADAKIWELGHTIEIYQRPSILAVRKDLANEGASSLANSDITKIGWLK</sequence>
<proteinExistence type="predicted"/>
<accession>A0ABN3DUE4</accession>
<dbReference type="InterPro" id="IPR000914">
    <property type="entry name" value="SBP_5_dom"/>
</dbReference>
<reference evidence="2 3" key="1">
    <citation type="journal article" date="2019" name="Int. J. Syst. Evol. Microbiol.">
        <title>The Global Catalogue of Microorganisms (GCM) 10K type strain sequencing project: providing services to taxonomists for standard genome sequencing and annotation.</title>
        <authorList>
            <consortium name="The Broad Institute Genomics Platform"/>
            <consortium name="The Broad Institute Genome Sequencing Center for Infectious Disease"/>
            <person name="Wu L."/>
            <person name="Ma J."/>
        </authorList>
    </citation>
    <scope>NUCLEOTIDE SEQUENCE [LARGE SCALE GENOMIC DNA]</scope>
    <source>
        <strain evidence="2 3">JCM 7356</strain>
    </source>
</reference>
<dbReference type="CDD" id="cd08501">
    <property type="entry name" value="PBP2_Lpqw"/>
    <property type="match status" value="1"/>
</dbReference>
<name>A0ABN3DUE4_9ACTN</name>
<dbReference type="InterPro" id="IPR030678">
    <property type="entry name" value="Peptide/Ni-bd"/>
</dbReference>